<evidence type="ECO:0000313" key="3">
    <source>
        <dbReference type="Proteomes" id="UP001163846"/>
    </source>
</evidence>
<keyword evidence="3" id="KW-1185">Reference proteome</keyword>
<protein>
    <submittedName>
        <fullName evidence="2">Uncharacterized protein</fullName>
    </submittedName>
</protein>
<name>A0AA38UF85_9AGAR</name>
<gene>
    <name evidence="2" type="ORF">F5878DRAFT_724390</name>
</gene>
<organism evidence="2 3">
    <name type="scientific">Lentinula raphanica</name>
    <dbReference type="NCBI Taxonomy" id="153919"/>
    <lineage>
        <taxon>Eukaryota</taxon>
        <taxon>Fungi</taxon>
        <taxon>Dikarya</taxon>
        <taxon>Basidiomycota</taxon>
        <taxon>Agaricomycotina</taxon>
        <taxon>Agaricomycetes</taxon>
        <taxon>Agaricomycetidae</taxon>
        <taxon>Agaricales</taxon>
        <taxon>Marasmiineae</taxon>
        <taxon>Omphalotaceae</taxon>
        <taxon>Lentinula</taxon>
    </lineage>
</organism>
<feature type="region of interest" description="Disordered" evidence="1">
    <location>
        <begin position="335"/>
        <end position="391"/>
    </location>
</feature>
<dbReference type="EMBL" id="MU806118">
    <property type="protein sequence ID" value="KAJ3839592.1"/>
    <property type="molecule type" value="Genomic_DNA"/>
</dbReference>
<dbReference type="Proteomes" id="UP001163846">
    <property type="component" value="Unassembled WGS sequence"/>
</dbReference>
<proteinExistence type="predicted"/>
<sequence length="391" mass="43367">MPMDIFLDYLINSISSLPIHLDVNVLSDLEDSWLWRHLTPGFFKDKDDNETEVDLILKWINETLPESDMLGVVDYEFNEKLATSIKSEKFFANICAFNRQHQPQLDRINISFGLEYALFSGKLGDPEDFLDIHILPCLDGVRILYGDWLILKGNNLNRTTCSSTTPHKASMPLSNVTNVTNKSQTPMKLRTTPATIVKKRKRDSSISASHVSQSSKRNPTGARIFSTKATADEDPRVFKEKQQAYQLEETEIQRLMKILEDTVEHVDDSQVLPPMQHLQVWVSQAHVSSNIKSSSSNPSLLVLSTPFLSRCSSSSSATSASTTSTFFASSSRSSRSSISSLSSSSSPSLSSVIGMNAASSPTSNMLSKSQGCYRSQSPQNCLAEHPDPFQA</sequence>
<feature type="compositionally biased region" description="Low complexity" evidence="1">
    <location>
        <begin position="205"/>
        <end position="215"/>
    </location>
</feature>
<evidence type="ECO:0000313" key="2">
    <source>
        <dbReference type="EMBL" id="KAJ3839592.1"/>
    </source>
</evidence>
<accession>A0AA38UF85</accession>
<feature type="compositionally biased region" description="Polar residues" evidence="1">
    <location>
        <begin position="357"/>
        <end position="380"/>
    </location>
</feature>
<reference evidence="2" key="1">
    <citation type="submission" date="2022-08" db="EMBL/GenBank/DDBJ databases">
        <authorList>
            <consortium name="DOE Joint Genome Institute"/>
            <person name="Min B."/>
            <person name="Riley R."/>
            <person name="Sierra-Patev S."/>
            <person name="Naranjo-Ortiz M."/>
            <person name="Looney B."/>
            <person name="Konkel Z."/>
            <person name="Slot J.C."/>
            <person name="Sakamoto Y."/>
            <person name="Steenwyk J.L."/>
            <person name="Rokas A."/>
            <person name="Carro J."/>
            <person name="Camarero S."/>
            <person name="Ferreira P."/>
            <person name="Molpeceres G."/>
            <person name="Ruiz-Duenas F.J."/>
            <person name="Serrano A."/>
            <person name="Henrissat B."/>
            <person name="Drula E."/>
            <person name="Hughes K.W."/>
            <person name="Mata J.L."/>
            <person name="Ishikawa N.K."/>
            <person name="Vargas-Isla R."/>
            <person name="Ushijima S."/>
            <person name="Smith C.A."/>
            <person name="Ahrendt S."/>
            <person name="Andreopoulos W."/>
            <person name="He G."/>
            <person name="Labutti K."/>
            <person name="Lipzen A."/>
            <person name="Ng V."/>
            <person name="Sandor L."/>
            <person name="Barry K."/>
            <person name="Martinez A.T."/>
            <person name="Xiao Y."/>
            <person name="Gibbons J.G."/>
            <person name="Terashima K."/>
            <person name="Hibbett D.S."/>
            <person name="Grigoriev I.V."/>
        </authorList>
    </citation>
    <scope>NUCLEOTIDE SEQUENCE</scope>
    <source>
        <strain evidence="2">TFB9207</strain>
    </source>
</reference>
<feature type="compositionally biased region" description="Polar residues" evidence="1">
    <location>
        <begin position="163"/>
        <end position="186"/>
    </location>
</feature>
<dbReference type="AlphaFoldDB" id="A0AA38UF85"/>
<feature type="region of interest" description="Disordered" evidence="1">
    <location>
        <begin position="163"/>
        <end position="220"/>
    </location>
</feature>
<comment type="caution">
    <text evidence="2">The sequence shown here is derived from an EMBL/GenBank/DDBJ whole genome shotgun (WGS) entry which is preliminary data.</text>
</comment>
<feature type="compositionally biased region" description="Low complexity" evidence="1">
    <location>
        <begin position="335"/>
        <end position="351"/>
    </location>
</feature>
<evidence type="ECO:0000256" key="1">
    <source>
        <dbReference type="SAM" id="MobiDB-lite"/>
    </source>
</evidence>